<keyword evidence="1" id="KW-0813">Transport</keyword>
<dbReference type="InterPro" id="IPR036909">
    <property type="entry name" value="Cyt_c-like_dom_sf"/>
</dbReference>
<dbReference type="AlphaFoldDB" id="A0A369UQC1"/>
<dbReference type="GO" id="GO:0046872">
    <property type="term" value="F:metal ion binding"/>
    <property type="evidence" value="ECO:0007669"/>
    <property type="project" value="UniProtKB-KW"/>
</dbReference>
<dbReference type="PANTHER" id="PTHR37823:SF1">
    <property type="entry name" value="CYTOCHROME C-553-LIKE"/>
    <property type="match status" value="1"/>
</dbReference>
<dbReference type="GO" id="GO:0009055">
    <property type="term" value="F:electron transfer activity"/>
    <property type="evidence" value="ECO:0007669"/>
    <property type="project" value="InterPro"/>
</dbReference>
<dbReference type="InterPro" id="IPR009056">
    <property type="entry name" value="Cyt_c-like_dom"/>
</dbReference>
<name>A0A369UQC1_9GAMM</name>
<evidence type="ECO:0000256" key="2">
    <source>
        <dbReference type="ARBA" id="ARBA00022617"/>
    </source>
</evidence>
<evidence type="ECO:0000256" key="6">
    <source>
        <dbReference type="PROSITE-ProRule" id="PRU00433"/>
    </source>
</evidence>
<keyword evidence="3 6" id="KW-0479">Metal-binding</keyword>
<proteinExistence type="predicted"/>
<evidence type="ECO:0000256" key="4">
    <source>
        <dbReference type="ARBA" id="ARBA00022982"/>
    </source>
</evidence>
<dbReference type="PANTHER" id="PTHR37823">
    <property type="entry name" value="CYTOCHROME C-553-LIKE"/>
    <property type="match status" value="1"/>
</dbReference>
<dbReference type="InterPro" id="IPR051811">
    <property type="entry name" value="Cytochrome_c550/c551-like"/>
</dbReference>
<keyword evidence="4" id="KW-0249">Electron transport</keyword>
<feature type="signal peptide" evidence="7">
    <location>
        <begin position="1"/>
        <end position="23"/>
    </location>
</feature>
<keyword evidence="10" id="KW-1185">Reference proteome</keyword>
<accession>A0A369UQC1</accession>
<evidence type="ECO:0000313" key="9">
    <source>
        <dbReference type="EMBL" id="RDD81810.1"/>
    </source>
</evidence>
<comment type="caution">
    <text evidence="9">The sequence shown here is derived from an EMBL/GenBank/DDBJ whole genome shotgun (WGS) entry which is preliminary data.</text>
</comment>
<dbReference type="Pfam" id="PF00034">
    <property type="entry name" value="Cytochrom_C"/>
    <property type="match status" value="1"/>
</dbReference>
<keyword evidence="5 6" id="KW-0408">Iron</keyword>
<dbReference type="PROSITE" id="PS51007">
    <property type="entry name" value="CYTC"/>
    <property type="match status" value="1"/>
</dbReference>
<feature type="chain" id="PRO_5016837225" evidence="7">
    <location>
        <begin position="24"/>
        <end position="280"/>
    </location>
</feature>
<evidence type="ECO:0000256" key="3">
    <source>
        <dbReference type="ARBA" id="ARBA00022723"/>
    </source>
</evidence>
<dbReference type="SUPFAM" id="SSF46626">
    <property type="entry name" value="Cytochrome c"/>
    <property type="match status" value="1"/>
</dbReference>
<evidence type="ECO:0000259" key="8">
    <source>
        <dbReference type="PROSITE" id="PS51007"/>
    </source>
</evidence>
<evidence type="ECO:0000256" key="1">
    <source>
        <dbReference type="ARBA" id="ARBA00022448"/>
    </source>
</evidence>
<protein>
    <submittedName>
        <fullName evidence="9">Cytochrome c</fullName>
    </submittedName>
</protein>
<keyword evidence="7" id="KW-0732">Signal</keyword>
<dbReference type="Gene3D" id="1.10.760.10">
    <property type="entry name" value="Cytochrome c-like domain"/>
    <property type="match status" value="1"/>
</dbReference>
<evidence type="ECO:0000256" key="5">
    <source>
        <dbReference type="ARBA" id="ARBA00023004"/>
    </source>
</evidence>
<sequence length="280" mass="31129">MRPLLRCLYLLVLCFPLSGLALPAQVTELKIDLGHGPRTYNATQLLARRDVRSVAIPDDVAFKQLMHYRAVPLKALLDGIVRGDHLQFVASDGFAAEIPATALLNDLGSTPWLAVEDPAHPWPTLTGNKGSVGPFYLVWANPEAAGIGTEQWPYQIVSIHKLADIAQRFPVILPDSALPTASPARRGFVVFQRNCFTCHTLNGAGDAKLGPDLNIPHNPIEYMRADLLRAYIRNPQSLRHWPQARMPGFDTKALSDADLDDLLTYLRHMIDRKARYDSPR</sequence>
<evidence type="ECO:0000256" key="7">
    <source>
        <dbReference type="SAM" id="SignalP"/>
    </source>
</evidence>
<evidence type="ECO:0000313" key="10">
    <source>
        <dbReference type="Proteomes" id="UP000253782"/>
    </source>
</evidence>
<dbReference type="OrthoDB" id="5728201at2"/>
<gene>
    <name evidence="9" type="ORF">DVJ77_11720</name>
</gene>
<organism evidence="9 10">
    <name type="scientific">Dyella tabacisoli</name>
    <dbReference type="NCBI Taxonomy" id="2282381"/>
    <lineage>
        <taxon>Bacteria</taxon>
        <taxon>Pseudomonadati</taxon>
        <taxon>Pseudomonadota</taxon>
        <taxon>Gammaproteobacteria</taxon>
        <taxon>Lysobacterales</taxon>
        <taxon>Rhodanobacteraceae</taxon>
        <taxon>Dyella</taxon>
    </lineage>
</organism>
<dbReference type="GO" id="GO:0020037">
    <property type="term" value="F:heme binding"/>
    <property type="evidence" value="ECO:0007669"/>
    <property type="project" value="InterPro"/>
</dbReference>
<dbReference type="RefSeq" id="WP_114845677.1">
    <property type="nucleotide sequence ID" value="NZ_JBHSPE010000005.1"/>
</dbReference>
<dbReference type="EMBL" id="QQAH01000009">
    <property type="protein sequence ID" value="RDD81810.1"/>
    <property type="molecule type" value="Genomic_DNA"/>
</dbReference>
<keyword evidence="2 6" id="KW-0349">Heme</keyword>
<dbReference type="Proteomes" id="UP000253782">
    <property type="component" value="Unassembled WGS sequence"/>
</dbReference>
<reference evidence="9 10" key="1">
    <citation type="submission" date="2018-07" db="EMBL/GenBank/DDBJ databases">
        <title>Dyella tabacisoli L4-6T, whole genome shotgun sequence.</title>
        <authorList>
            <person name="Zhou X.-K."/>
            <person name="Li W.-J."/>
            <person name="Duan Y.-Q."/>
        </authorList>
    </citation>
    <scope>NUCLEOTIDE SEQUENCE [LARGE SCALE GENOMIC DNA]</scope>
    <source>
        <strain evidence="9 10">L4-6</strain>
    </source>
</reference>
<feature type="domain" description="Cytochrome c" evidence="8">
    <location>
        <begin position="182"/>
        <end position="270"/>
    </location>
</feature>